<dbReference type="Proteomes" id="UP000030786">
    <property type="component" value="Chromosome"/>
</dbReference>
<dbReference type="EMBL" id="CP009976">
    <property type="protein sequence ID" value="AIZ42290.1"/>
    <property type="molecule type" value="Genomic_DNA"/>
</dbReference>
<organism evidence="1 2">
    <name type="scientific">Cellulophaga baltica 18</name>
    <dbReference type="NCBI Taxonomy" id="1348584"/>
    <lineage>
        <taxon>Bacteria</taxon>
        <taxon>Pseudomonadati</taxon>
        <taxon>Bacteroidota</taxon>
        <taxon>Flavobacteriia</taxon>
        <taxon>Flavobacteriales</taxon>
        <taxon>Flavobacteriaceae</taxon>
        <taxon>Cellulophaga</taxon>
    </lineage>
</organism>
<evidence type="ECO:0008006" key="3">
    <source>
        <dbReference type="Google" id="ProtNLM"/>
    </source>
</evidence>
<gene>
    <name evidence="1" type="ORF">M666_12260</name>
</gene>
<name>A0AAU8RFS0_9FLAO</name>
<evidence type="ECO:0000313" key="1">
    <source>
        <dbReference type="EMBL" id="AIZ42290.1"/>
    </source>
</evidence>
<dbReference type="GeneID" id="78061512"/>
<accession>A0AAU8RFS0</accession>
<dbReference type="RefSeq" id="WP_029446075.1">
    <property type="nucleotide sequence ID" value="NZ_CP009976.1"/>
</dbReference>
<dbReference type="KEGG" id="cbat:M666_12260"/>
<reference evidence="1 2" key="1">
    <citation type="journal article" date="2014" name="Environ. Microbiol.">
        <title>Contrasting genomic patterns and infection strategies of two co-existing Bacteroidetes podovirus genera.</title>
        <authorList>
            <person name="Holmfeldt K."/>
            <person name="Howard-Varona C."/>
            <person name="Solonenko N."/>
            <person name="Sullivan M.B."/>
        </authorList>
    </citation>
    <scope>NUCLEOTIDE SEQUENCE [LARGE SCALE GENOMIC DNA]</scope>
    <source>
        <strain evidence="1 2">18</strain>
    </source>
</reference>
<dbReference type="AlphaFoldDB" id="A0AAU8RFS0"/>
<protein>
    <recommendedName>
        <fullName evidence="3">Pyridoxal phosphate-dependent transferase</fullName>
    </recommendedName>
</protein>
<proteinExistence type="predicted"/>
<evidence type="ECO:0000313" key="2">
    <source>
        <dbReference type="Proteomes" id="UP000030786"/>
    </source>
</evidence>
<sequence>MLTKEINTIGLGSFFPKTDKTTLKEFDALQSIPNYELFYTGRHAIKHLLTLLQTRSTIRKIWLPKYYCQHVTSWLKANFDTIDTYDIDPFFENTTVNFEDFSTEEDVVILNNFWGIYEYKIPNNTKRAIFIEDHSHGWQSKACVKSKADYCFASLRKTLPIPLGGILWQPNGNDHLSISKKSSTDDFSRIWNLIDKAMILKQNYKVNGIGKVADYLNIIGETETFLHHQYDVVPVKKEHRAHLLTYLNKDYFAVKSTNFKHIFEKIVPNSAFKVLYKEKHTSFGLELILKDRDTFNSLKHYLIVHKIYPSELWPDNTLETLYKHALNIHIDFRYTRETMDYIADKLNSWNSK</sequence>